<dbReference type="PROSITE" id="PS50206">
    <property type="entry name" value="RHODANESE_3"/>
    <property type="match status" value="1"/>
</dbReference>
<feature type="compositionally biased region" description="Polar residues" evidence="5">
    <location>
        <begin position="443"/>
        <end position="473"/>
    </location>
</feature>
<feature type="compositionally biased region" description="Basic and acidic residues" evidence="5">
    <location>
        <begin position="760"/>
        <end position="774"/>
    </location>
</feature>
<dbReference type="GO" id="GO:0043409">
    <property type="term" value="P:negative regulation of MAPK cascade"/>
    <property type="evidence" value="ECO:0007669"/>
    <property type="project" value="TreeGrafter"/>
</dbReference>
<dbReference type="Gene3D" id="3.90.190.10">
    <property type="entry name" value="Protein tyrosine phosphatase superfamily"/>
    <property type="match status" value="1"/>
</dbReference>
<evidence type="ECO:0000313" key="10">
    <source>
        <dbReference type="Proteomes" id="UP001182556"/>
    </source>
</evidence>
<evidence type="ECO:0000259" key="8">
    <source>
        <dbReference type="PROSITE" id="PS50206"/>
    </source>
</evidence>
<dbReference type="InterPro" id="IPR000387">
    <property type="entry name" value="Tyr_Pase_dom"/>
</dbReference>
<dbReference type="PROSITE" id="PS50054">
    <property type="entry name" value="TYR_PHOSPHATASE_DUAL"/>
    <property type="match status" value="1"/>
</dbReference>
<evidence type="ECO:0000256" key="3">
    <source>
        <dbReference type="ARBA" id="ARBA00022801"/>
    </source>
</evidence>
<keyword evidence="10" id="KW-1185">Reference proteome</keyword>
<dbReference type="Gene3D" id="3.40.250.10">
    <property type="entry name" value="Rhodanese-like domain"/>
    <property type="match status" value="1"/>
</dbReference>
<dbReference type="SMART" id="SM00195">
    <property type="entry name" value="DSPc"/>
    <property type="match status" value="1"/>
</dbReference>
<reference evidence="9" key="1">
    <citation type="submission" date="2023-02" db="EMBL/GenBank/DDBJ databases">
        <title>Identification and recombinant expression of a fungal hydrolase from Papiliotrema laurentii that hydrolyzes apple cutin and clears colloidal polyester polyurethane.</title>
        <authorList>
            <consortium name="DOE Joint Genome Institute"/>
            <person name="Roman V.A."/>
            <person name="Bojanowski C."/>
            <person name="Crable B.R."/>
            <person name="Wagner D.N."/>
            <person name="Hung C.S."/>
            <person name="Nadeau L.J."/>
            <person name="Schratz L."/>
            <person name="Haridas S."/>
            <person name="Pangilinan J."/>
            <person name="Lipzen A."/>
            <person name="Na H."/>
            <person name="Yan M."/>
            <person name="Ng V."/>
            <person name="Grigoriev I.V."/>
            <person name="Spatafora J.W."/>
            <person name="Barlow D."/>
            <person name="Biffinger J."/>
            <person name="Kelley-Loughnane N."/>
            <person name="Varaljay V.A."/>
            <person name="Crookes-Goodson W.J."/>
        </authorList>
    </citation>
    <scope>NUCLEOTIDE SEQUENCE</scope>
    <source>
        <strain evidence="9">5307AH</strain>
    </source>
</reference>
<dbReference type="EMBL" id="JAODAN010000004">
    <property type="protein sequence ID" value="KAK1924893.1"/>
    <property type="molecule type" value="Genomic_DNA"/>
</dbReference>
<keyword evidence="9" id="KW-0808">Transferase</keyword>
<comment type="similarity">
    <text evidence="1">Belongs to the protein-tyrosine phosphatase family. Non-receptor class dual specificity subfamily.</text>
</comment>
<dbReference type="InterPro" id="IPR036873">
    <property type="entry name" value="Rhodanese-like_dom_sf"/>
</dbReference>
<evidence type="ECO:0000256" key="1">
    <source>
        <dbReference type="ARBA" id="ARBA00008601"/>
    </source>
</evidence>
<feature type="domain" description="Rhodanese" evidence="8">
    <location>
        <begin position="214"/>
        <end position="334"/>
    </location>
</feature>
<dbReference type="GO" id="GO:0005737">
    <property type="term" value="C:cytoplasm"/>
    <property type="evidence" value="ECO:0007669"/>
    <property type="project" value="TreeGrafter"/>
</dbReference>
<feature type="compositionally biased region" description="Low complexity" evidence="5">
    <location>
        <begin position="24"/>
        <end position="36"/>
    </location>
</feature>
<keyword evidence="9" id="KW-0418">Kinase</keyword>
<dbReference type="CDD" id="cd14498">
    <property type="entry name" value="DSP"/>
    <property type="match status" value="1"/>
</dbReference>
<keyword evidence="3" id="KW-0378">Hydrolase</keyword>
<dbReference type="Pfam" id="PF00782">
    <property type="entry name" value="DSPc"/>
    <property type="match status" value="1"/>
</dbReference>
<feature type="compositionally biased region" description="Basic and acidic residues" evidence="5">
    <location>
        <begin position="703"/>
        <end position="715"/>
    </location>
</feature>
<dbReference type="FunFam" id="3.90.190.10:FF:000120">
    <property type="entry name" value="MAP kinase phosphatase, putative"/>
    <property type="match status" value="1"/>
</dbReference>
<dbReference type="InterPro" id="IPR001763">
    <property type="entry name" value="Rhodanese-like_dom"/>
</dbReference>
<feature type="compositionally biased region" description="Polar residues" evidence="5">
    <location>
        <begin position="806"/>
        <end position="818"/>
    </location>
</feature>
<feature type="region of interest" description="Disordered" evidence="5">
    <location>
        <begin position="341"/>
        <end position="523"/>
    </location>
</feature>
<sequence>MFPGFLAPADGEDEESYIGQRLDASPASPSSPTTLPYLQHPIRPPRHESPRKSPPAPLHLDAPAEHLEDGQGSRQSPAPSSAGPSTGRGSLGSARRRPKPLELGGTRGVIGLDEELSAQREHDEPMTAISAVHADSPDSLRDQMNDLSLLRQSVRRNLIARPVDSPLTASSGESSGGITPDLLPLSLGQLPEEEAISIDSAVELLAAATSAPQAARQTLVLDTRPLGDFLYSHLPRSANVSIPSLIFKRFRKAGGANAASWKSLGSFVSTPAGKDVWEGINPDQPVEVIVVGLTTMDEPARILRGVLASITKGNARILRGGWAAVLSSRAAVGMLVQGEQSVKAKDMAPRSAPVYEPPPVPSADSVPQLARRPSAPSLRFPPGGKRNMPSLYLNGNNAASSRRPPKLSLNLDQPLRSSTFGPFQAQKDFEPPNPGGLAVPGQSRPQPDSSDSGPESPRLSTSLQALCHQQSKLPPSPSSFGGVDRQLGYDRSSAGTPSISQLTARPGNLSEQSETAWASNSANVSATPRGGGMAPFVVSTILPNFLFLGPEISSNEDVEVLQRLGIKRILNVAIECDDHEDLRLKERFEKYMKVPMRDIVEESGVAKGMRDSCEFLDDARLHSAPTYVHCKAGKSRSVTVVLAYLIHANAWTLKTSYAYVAERRKGISPNIGFVAELMQFEENELGLKQSGGVHGESGQGESHATRDEGQEDQRGGHKPRPAPRHMRESLPPAWAASLDSGPRPPKAPLSGNDEGEKEEEERRKAVGDEREVRKNGQWVHHRRAPVDRTTLQPGRRVSKAGLESLHSLSSANTPRHSPSPSPRLTDGGDKAATPGGEGRLGWV</sequence>
<organism evidence="9 10">
    <name type="scientific">Papiliotrema laurentii</name>
    <name type="common">Cryptococcus laurentii</name>
    <dbReference type="NCBI Taxonomy" id="5418"/>
    <lineage>
        <taxon>Eukaryota</taxon>
        <taxon>Fungi</taxon>
        <taxon>Dikarya</taxon>
        <taxon>Basidiomycota</taxon>
        <taxon>Agaricomycotina</taxon>
        <taxon>Tremellomycetes</taxon>
        <taxon>Tremellales</taxon>
        <taxon>Rhynchogastremaceae</taxon>
        <taxon>Papiliotrema</taxon>
    </lineage>
</organism>
<evidence type="ECO:0000313" key="9">
    <source>
        <dbReference type="EMBL" id="KAK1924893.1"/>
    </source>
</evidence>
<feature type="domain" description="Tyrosine specific protein phosphatases" evidence="7">
    <location>
        <begin position="613"/>
        <end position="667"/>
    </location>
</feature>
<dbReference type="PANTHER" id="PTHR10159">
    <property type="entry name" value="DUAL SPECIFICITY PROTEIN PHOSPHATASE"/>
    <property type="match status" value="1"/>
</dbReference>
<feature type="region of interest" description="Disordered" evidence="5">
    <location>
        <begin position="1"/>
        <end position="111"/>
    </location>
</feature>
<evidence type="ECO:0000259" key="7">
    <source>
        <dbReference type="PROSITE" id="PS50056"/>
    </source>
</evidence>
<keyword evidence="4" id="KW-0904">Protein phosphatase</keyword>
<protein>
    <recommendedName>
        <fullName evidence="2">protein-tyrosine-phosphatase</fullName>
        <ecNumber evidence="2">3.1.3.48</ecNumber>
    </recommendedName>
</protein>
<name>A0AAD9L6A6_PAPLA</name>
<dbReference type="AlphaFoldDB" id="A0AAD9L6A6"/>
<evidence type="ECO:0000259" key="6">
    <source>
        <dbReference type="PROSITE" id="PS50054"/>
    </source>
</evidence>
<dbReference type="InterPro" id="IPR029021">
    <property type="entry name" value="Prot-tyrosine_phosphatase-like"/>
</dbReference>
<dbReference type="InterPro" id="IPR020422">
    <property type="entry name" value="TYR_PHOSPHATASE_DUAL_dom"/>
</dbReference>
<feature type="domain" description="Tyrosine-protein phosphatase" evidence="6">
    <location>
        <begin position="537"/>
        <end position="686"/>
    </location>
</feature>
<evidence type="ECO:0000256" key="5">
    <source>
        <dbReference type="SAM" id="MobiDB-lite"/>
    </source>
</evidence>
<dbReference type="SUPFAM" id="SSF52821">
    <property type="entry name" value="Rhodanese/Cell cycle control phosphatase"/>
    <property type="match status" value="1"/>
</dbReference>
<feature type="compositionally biased region" description="Polar residues" evidence="5">
    <location>
        <begin position="493"/>
        <end position="523"/>
    </location>
</feature>
<proteinExistence type="inferred from homology"/>
<feature type="compositionally biased region" description="Basic and acidic residues" evidence="5">
    <location>
        <begin position="62"/>
        <end position="71"/>
    </location>
</feature>
<dbReference type="PANTHER" id="PTHR10159:SF530">
    <property type="entry name" value="DUAL SPECIFICITY PROTEIN PHOSPHATASE DDB_G0271350-RELATED"/>
    <property type="match status" value="1"/>
</dbReference>
<dbReference type="Proteomes" id="UP001182556">
    <property type="component" value="Unassembled WGS sequence"/>
</dbReference>
<comment type="caution">
    <text evidence="9">The sequence shown here is derived from an EMBL/GenBank/DDBJ whole genome shotgun (WGS) entry which is preliminary data.</text>
</comment>
<dbReference type="SUPFAM" id="SSF52799">
    <property type="entry name" value="(Phosphotyrosine protein) phosphatases II"/>
    <property type="match status" value="1"/>
</dbReference>
<accession>A0AAD9L6A6</accession>
<dbReference type="GO" id="GO:0004725">
    <property type="term" value="F:protein tyrosine phosphatase activity"/>
    <property type="evidence" value="ECO:0007669"/>
    <property type="project" value="UniProtKB-EC"/>
</dbReference>
<dbReference type="InterPro" id="IPR000340">
    <property type="entry name" value="Dual-sp_phosphatase_cat-dom"/>
</dbReference>
<feature type="compositionally biased region" description="Low complexity" evidence="5">
    <location>
        <begin position="72"/>
        <end position="88"/>
    </location>
</feature>
<evidence type="ECO:0000256" key="4">
    <source>
        <dbReference type="ARBA" id="ARBA00022912"/>
    </source>
</evidence>
<dbReference type="EC" id="3.1.3.48" evidence="2"/>
<gene>
    <name evidence="9" type="ORF">DB88DRAFT_437877</name>
</gene>
<dbReference type="GO" id="GO:0016301">
    <property type="term" value="F:kinase activity"/>
    <property type="evidence" value="ECO:0007669"/>
    <property type="project" value="UniProtKB-KW"/>
</dbReference>
<evidence type="ECO:0000256" key="2">
    <source>
        <dbReference type="ARBA" id="ARBA00013064"/>
    </source>
</evidence>
<dbReference type="PROSITE" id="PS50056">
    <property type="entry name" value="TYR_PHOSPHATASE_2"/>
    <property type="match status" value="1"/>
</dbReference>
<feature type="region of interest" description="Disordered" evidence="5">
    <location>
        <begin position="688"/>
        <end position="843"/>
    </location>
</feature>